<proteinExistence type="predicted"/>
<dbReference type="Proteomes" id="UP000677228">
    <property type="component" value="Unassembled WGS sequence"/>
</dbReference>
<reference evidence="1" key="1">
    <citation type="submission" date="2021-02" db="EMBL/GenBank/DDBJ databases">
        <authorList>
            <person name="Nowell W R."/>
        </authorList>
    </citation>
    <scope>NUCLEOTIDE SEQUENCE</scope>
</reference>
<evidence type="ECO:0000313" key="2">
    <source>
        <dbReference type="EMBL" id="CAF3800659.1"/>
    </source>
</evidence>
<organism evidence="1 3">
    <name type="scientific">Didymodactylos carnosus</name>
    <dbReference type="NCBI Taxonomy" id="1234261"/>
    <lineage>
        <taxon>Eukaryota</taxon>
        <taxon>Metazoa</taxon>
        <taxon>Spiralia</taxon>
        <taxon>Gnathifera</taxon>
        <taxon>Rotifera</taxon>
        <taxon>Eurotatoria</taxon>
        <taxon>Bdelloidea</taxon>
        <taxon>Philodinida</taxon>
        <taxon>Philodinidae</taxon>
        <taxon>Didymodactylos</taxon>
    </lineage>
</organism>
<evidence type="ECO:0008006" key="4">
    <source>
        <dbReference type="Google" id="ProtNLM"/>
    </source>
</evidence>
<protein>
    <recommendedName>
        <fullName evidence="4">TNFR-Cys domain-containing protein</fullName>
    </recommendedName>
</protein>
<name>A0A8S2DRF2_9BILA</name>
<sequence>NTGRPSCPRYKNNTCLTMINSNNTTRRKDGRICCRKGCKCVANSRRDCNNSSTDGRDTNIQTDVNNCGACGNKCSPANGKPGCSFGTCQIQTCDAGFGDCDRNVSNGCETNIQTDVNNCGACCKKCSPANGKPGCSSGTCQVQTCDAGFGDCDGIASNGCETNVQTDVNNCGFCFKQCTADNNTAQCCSGICLNKTCDAGFGDCDRNVSNGCETNIQTDVNNCGACGKKCSPANGKPGCSSGTCQVQTCDAGFGDCDRNVSNGCETNIQTDVNNCGACGHICSPANESYDGHKRVSRELLMAKTRLRLTRIFEAQESRRIHGETVHSHAL</sequence>
<evidence type="ECO:0000313" key="3">
    <source>
        <dbReference type="Proteomes" id="UP000677228"/>
    </source>
</evidence>
<dbReference type="AlphaFoldDB" id="A0A8S2DRF2"/>
<evidence type="ECO:0000313" key="1">
    <source>
        <dbReference type="EMBL" id="CAF1032383.1"/>
    </source>
</evidence>
<dbReference type="EMBL" id="CAJOBA010007378">
    <property type="protein sequence ID" value="CAF3800659.1"/>
    <property type="molecule type" value="Genomic_DNA"/>
</dbReference>
<dbReference type="Proteomes" id="UP000682733">
    <property type="component" value="Unassembled WGS sequence"/>
</dbReference>
<feature type="non-terminal residue" evidence="1">
    <location>
        <position position="1"/>
    </location>
</feature>
<accession>A0A8S2DRF2</accession>
<dbReference type="EMBL" id="CAJNOK010007367">
    <property type="protein sequence ID" value="CAF1032383.1"/>
    <property type="molecule type" value="Genomic_DNA"/>
</dbReference>
<comment type="caution">
    <text evidence="1">The sequence shown here is derived from an EMBL/GenBank/DDBJ whole genome shotgun (WGS) entry which is preliminary data.</text>
</comment>
<gene>
    <name evidence="1" type="ORF">OVA965_LOCUS16058</name>
    <name evidence="2" type="ORF">TMI583_LOCUS16067</name>
</gene>